<sequence length="476" mass="48863">MKRARGLLAVAALLAPVATACNWLLGFEDDYRVLGDGEGNGGGCTEGSCGRIRHVSAGGSFACVLLEDGTVTCWGGNEVGQLGVPPAGDAGGCPTGRPCRWQPRMIPMGGVKFTAIATGYDFACGLAEARDGGGTPIYCWGSNQFAQLGHAKGELGDRTCKDIDGDPVTCNWTPQEVLGARGEYAALAAGWESACAALKSDGTTFCWGSNGKSVRGTSATDAGVAPNRVNAPKDPPYSGYAGLAMSLGNARACGRVMGGSLTHCWGDNRCLEQRGSLGDDTDGDHSATPITVRKVETKEVLAGVVETITLDGASCASANDGVWCWGSNFYGGLGEDALSDRVFAGRVPDIPPVDRLSGAYHHACAIKDGAVTCWGLNGAGQLGRGTVDDDDACLSRDKRKCGKTAAAIPNFEAVDISSGADFNVALRADGTVWAWGSNQSGKCGQPHDSDAGVAVCGGGEPCFPTPRRIAGVGPLE</sequence>
<dbReference type="SUPFAM" id="SSF50985">
    <property type="entry name" value="RCC1/BLIP-II"/>
    <property type="match status" value="1"/>
</dbReference>
<dbReference type="PROSITE" id="PS50012">
    <property type="entry name" value="RCC1_3"/>
    <property type="match status" value="2"/>
</dbReference>
<dbReference type="PROSITE" id="PS51257">
    <property type="entry name" value="PROKAR_LIPOPROTEIN"/>
    <property type="match status" value="1"/>
</dbReference>
<keyword evidence="1" id="KW-0732">Signal</keyword>
<organism evidence="2 3">
    <name type="scientific">Pendulispora rubella</name>
    <dbReference type="NCBI Taxonomy" id="2741070"/>
    <lineage>
        <taxon>Bacteria</taxon>
        <taxon>Pseudomonadati</taxon>
        <taxon>Myxococcota</taxon>
        <taxon>Myxococcia</taxon>
        <taxon>Myxococcales</taxon>
        <taxon>Sorangiineae</taxon>
        <taxon>Pendulisporaceae</taxon>
        <taxon>Pendulispora</taxon>
    </lineage>
</organism>
<feature type="signal peptide" evidence="1">
    <location>
        <begin position="1"/>
        <end position="20"/>
    </location>
</feature>
<accession>A0ABZ2LEX6</accession>
<evidence type="ECO:0000313" key="3">
    <source>
        <dbReference type="Proteomes" id="UP001374803"/>
    </source>
</evidence>
<dbReference type="InterPro" id="IPR051553">
    <property type="entry name" value="Ran_GTPase-activating"/>
</dbReference>
<reference evidence="2" key="1">
    <citation type="submission" date="2021-12" db="EMBL/GenBank/DDBJ databases">
        <title>Discovery of the Pendulisporaceae a myxobacterial family with distinct sporulation behavior and unique specialized metabolism.</title>
        <authorList>
            <person name="Garcia R."/>
            <person name="Popoff A."/>
            <person name="Bader C.D."/>
            <person name="Loehr J."/>
            <person name="Walesch S."/>
            <person name="Walt C."/>
            <person name="Boldt J."/>
            <person name="Bunk B."/>
            <person name="Haeckl F.J.F.P.J."/>
            <person name="Gunesch A.P."/>
            <person name="Birkelbach J."/>
            <person name="Nuebel U."/>
            <person name="Pietschmann T."/>
            <person name="Bach T."/>
            <person name="Mueller R."/>
        </authorList>
    </citation>
    <scope>NUCLEOTIDE SEQUENCE</scope>
    <source>
        <strain evidence="2">MSr11367</strain>
    </source>
</reference>
<evidence type="ECO:0000313" key="2">
    <source>
        <dbReference type="EMBL" id="WXB09486.1"/>
    </source>
</evidence>
<dbReference type="InterPro" id="IPR000408">
    <property type="entry name" value="Reg_chr_condens"/>
</dbReference>
<name>A0ABZ2LEX6_9BACT</name>
<evidence type="ECO:0000256" key="1">
    <source>
        <dbReference type="SAM" id="SignalP"/>
    </source>
</evidence>
<gene>
    <name evidence="2" type="ORF">LVJ94_19925</name>
</gene>
<dbReference type="InterPro" id="IPR009091">
    <property type="entry name" value="RCC1/BLIP-II"/>
</dbReference>
<protein>
    <recommendedName>
        <fullName evidence="4">BNR repeat domain protein</fullName>
    </recommendedName>
</protein>
<dbReference type="PRINTS" id="PR00633">
    <property type="entry name" value="RCCNDNSATION"/>
</dbReference>
<dbReference type="EMBL" id="CP089983">
    <property type="protein sequence ID" value="WXB09486.1"/>
    <property type="molecule type" value="Genomic_DNA"/>
</dbReference>
<dbReference type="Pfam" id="PF13540">
    <property type="entry name" value="RCC1_2"/>
    <property type="match status" value="2"/>
</dbReference>
<feature type="chain" id="PRO_5047078619" description="BNR repeat domain protein" evidence="1">
    <location>
        <begin position="21"/>
        <end position="476"/>
    </location>
</feature>
<evidence type="ECO:0008006" key="4">
    <source>
        <dbReference type="Google" id="ProtNLM"/>
    </source>
</evidence>
<dbReference type="PANTHER" id="PTHR45982:SF1">
    <property type="entry name" value="REGULATOR OF CHROMOSOME CONDENSATION"/>
    <property type="match status" value="1"/>
</dbReference>
<dbReference type="RefSeq" id="WP_394839160.1">
    <property type="nucleotide sequence ID" value="NZ_CP089929.1"/>
</dbReference>
<dbReference type="PANTHER" id="PTHR45982">
    <property type="entry name" value="REGULATOR OF CHROMOSOME CONDENSATION"/>
    <property type="match status" value="1"/>
</dbReference>
<proteinExistence type="predicted"/>
<keyword evidence="3" id="KW-1185">Reference proteome</keyword>
<dbReference type="Gene3D" id="2.130.10.30">
    <property type="entry name" value="Regulator of chromosome condensation 1/beta-lactamase-inhibitor protein II"/>
    <property type="match status" value="2"/>
</dbReference>
<dbReference type="Proteomes" id="UP001374803">
    <property type="component" value="Chromosome"/>
</dbReference>